<protein>
    <submittedName>
        <fullName evidence="2">Uncharacterized protein</fullName>
    </submittedName>
</protein>
<feature type="compositionally biased region" description="Low complexity" evidence="1">
    <location>
        <begin position="18"/>
        <end position="30"/>
    </location>
</feature>
<dbReference type="AlphaFoldDB" id="A0A0L9T667"/>
<dbReference type="EMBL" id="KQ258303">
    <property type="protein sequence ID" value="KOM26077.1"/>
    <property type="molecule type" value="Genomic_DNA"/>
</dbReference>
<name>A0A0L9T667_PHAAN</name>
<feature type="region of interest" description="Disordered" evidence="1">
    <location>
        <begin position="18"/>
        <end position="40"/>
    </location>
</feature>
<feature type="region of interest" description="Disordered" evidence="1">
    <location>
        <begin position="170"/>
        <end position="254"/>
    </location>
</feature>
<organism evidence="2 3">
    <name type="scientific">Phaseolus angularis</name>
    <name type="common">Azuki bean</name>
    <name type="synonym">Vigna angularis</name>
    <dbReference type="NCBI Taxonomy" id="3914"/>
    <lineage>
        <taxon>Eukaryota</taxon>
        <taxon>Viridiplantae</taxon>
        <taxon>Streptophyta</taxon>
        <taxon>Embryophyta</taxon>
        <taxon>Tracheophyta</taxon>
        <taxon>Spermatophyta</taxon>
        <taxon>Magnoliopsida</taxon>
        <taxon>eudicotyledons</taxon>
        <taxon>Gunneridae</taxon>
        <taxon>Pentapetalae</taxon>
        <taxon>rosids</taxon>
        <taxon>fabids</taxon>
        <taxon>Fabales</taxon>
        <taxon>Fabaceae</taxon>
        <taxon>Papilionoideae</taxon>
        <taxon>50 kb inversion clade</taxon>
        <taxon>NPAAA clade</taxon>
        <taxon>indigoferoid/millettioid clade</taxon>
        <taxon>Phaseoleae</taxon>
        <taxon>Vigna</taxon>
    </lineage>
</organism>
<evidence type="ECO:0000313" key="2">
    <source>
        <dbReference type="EMBL" id="KOM26077.1"/>
    </source>
</evidence>
<evidence type="ECO:0000256" key="1">
    <source>
        <dbReference type="SAM" id="MobiDB-lite"/>
    </source>
</evidence>
<feature type="compositionally biased region" description="Polar residues" evidence="1">
    <location>
        <begin position="225"/>
        <end position="240"/>
    </location>
</feature>
<feature type="compositionally biased region" description="Basic and acidic residues" evidence="1">
    <location>
        <begin position="179"/>
        <end position="224"/>
    </location>
</feature>
<gene>
    <name evidence="2" type="ORF">LR48_Vigan226s000600</name>
</gene>
<dbReference type="Proteomes" id="UP000053144">
    <property type="component" value="Unassembled WGS sequence"/>
</dbReference>
<dbReference type="Gramene" id="KOM26077">
    <property type="protein sequence ID" value="KOM26077"/>
    <property type="gene ID" value="LR48_Vigan226s000600"/>
</dbReference>
<proteinExistence type="predicted"/>
<feature type="compositionally biased region" description="Basic and acidic residues" evidence="1">
    <location>
        <begin position="241"/>
        <end position="254"/>
    </location>
</feature>
<evidence type="ECO:0000313" key="3">
    <source>
        <dbReference type="Proteomes" id="UP000053144"/>
    </source>
</evidence>
<accession>A0A0L9T667</accession>
<reference evidence="3" key="1">
    <citation type="journal article" date="2015" name="Proc. Natl. Acad. Sci. U.S.A.">
        <title>Genome sequencing of adzuki bean (Vigna angularis) provides insight into high starch and low fat accumulation and domestication.</title>
        <authorList>
            <person name="Yang K."/>
            <person name="Tian Z."/>
            <person name="Chen C."/>
            <person name="Luo L."/>
            <person name="Zhao B."/>
            <person name="Wang Z."/>
            <person name="Yu L."/>
            <person name="Li Y."/>
            <person name="Sun Y."/>
            <person name="Li W."/>
            <person name="Chen Y."/>
            <person name="Li Y."/>
            <person name="Zhang Y."/>
            <person name="Ai D."/>
            <person name="Zhao J."/>
            <person name="Shang C."/>
            <person name="Ma Y."/>
            <person name="Wu B."/>
            <person name="Wang M."/>
            <person name="Gao L."/>
            <person name="Sun D."/>
            <person name="Zhang P."/>
            <person name="Guo F."/>
            <person name="Wang W."/>
            <person name="Li Y."/>
            <person name="Wang J."/>
            <person name="Varshney R.K."/>
            <person name="Wang J."/>
            <person name="Ling H.Q."/>
            <person name="Wan P."/>
        </authorList>
    </citation>
    <scope>NUCLEOTIDE SEQUENCE</scope>
    <source>
        <strain evidence="3">cv. Jingnong 6</strain>
    </source>
</reference>
<sequence length="254" mass="27951">MLTEEAKRLECIRILKTSRVPSSASSASSEDSSKVDESMEVRKSQSVDLLEKEKWALRQTQRVPSVTLRASQKLAVMCLGKEPIAMARSLCPLVFTNILIIYSGGLMKGDDHDSHCNALLVCEKVEGQGDMLEKMSKVRTRKVLLGEATLVGHVCGINRGQGLRVRMSGHDQTIGHKVGGNEKEKKGRREVRPNGIDRKGRTVEGMERPNGIDRKGRTVDKGERSGQTVDNGERSGQTVDNGERPSRTVEESPS</sequence>
<feature type="compositionally biased region" description="Basic and acidic residues" evidence="1">
    <location>
        <begin position="31"/>
        <end position="40"/>
    </location>
</feature>